<dbReference type="GeneID" id="20676688"/>
<feature type="compositionally biased region" description="Polar residues" evidence="1">
    <location>
        <begin position="70"/>
        <end position="81"/>
    </location>
</feature>
<evidence type="ECO:0000259" key="3">
    <source>
        <dbReference type="Pfam" id="PF20152"/>
    </source>
</evidence>
<feature type="region of interest" description="Disordered" evidence="1">
    <location>
        <begin position="371"/>
        <end position="414"/>
    </location>
</feature>
<feature type="compositionally biased region" description="Basic and acidic residues" evidence="1">
    <location>
        <begin position="160"/>
        <end position="170"/>
    </location>
</feature>
<feature type="transmembrane region" description="Helical" evidence="2">
    <location>
        <begin position="914"/>
        <end position="936"/>
    </location>
</feature>
<dbReference type="PANTHER" id="PTHR40465">
    <property type="entry name" value="CHROMOSOME 1, WHOLE GENOME SHOTGUN SEQUENCE"/>
    <property type="match status" value="1"/>
</dbReference>
<dbReference type="PANTHER" id="PTHR40465:SF1">
    <property type="entry name" value="DUF6534 DOMAIN-CONTAINING PROTEIN"/>
    <property type="match status" value="1"/>
</dbReference>
<dbReference type="Pfam" id="PF20152">
    <property type="entry name" value="DUF6534"/>
    <property type="match status" value="1"/>
</dbReference>
<keyword evidence="2" id="KW-1133">Transmembrane helix</keyword>
<dbReference type="InterPro" id="IPR045339">
    <property type="entry name" value="DUF6534"/>
</dbReference>
<feature type="compositionally biased region" description="Basic residues" evidence="1">
    <location>
        <begin position="393"/>
        <end position="403"/>
    </location>
</feature>
<keyword evidence="2" id="KW-0472">Membrane</keyword>
<feature type="compositionally biased region" description="Basic and acidic residues" evidence="1">
    <location>
        <begin position="404"/>
        <end position="413"/>
    </location>
</feature>
<dbReference type="RefSeq" id="XP_009552834.1">
    <property type="nucleotide sequence ID" value="XM_009554539.1"/>
</dbReference>
<feature type="compositionally biased region" description="Polar residues" evidence="1">
    <location>
        <begin position="146"/>
        <end position="159"/>
    </location>
</feature>
<dbReference type="HOGENOM" id="CLU_285455_0_0_1"/>
<feature type="transmembrane region" description="Helical" evidence="2">
    <location>
        <begin position="746"/>
        <end position="767"/>
    </location>
</feature>
<feature type="compositionally biased region" description="Basic residues" evidence="1">
    <location>
        <begin position="55"/>
        <end position="64"/>
    </location>
</feature>
<feature type="region of interest" description="Disordered" evidence="1">
    <location>
        <begin position="1"/>
        <end position="88"/>
    </location>
</feature>
<dbReference type="Proteomes" id="UP000030671">
    <property type="component" value="Unassembled WGS sequence"/>
</dbReference>
<gene>
    <name evidence="4" type="ORF">HETIRDRAFT_456024</name>
</gene>
<keyword evidence="5" id="KW-1185">Reference proteome</keyword>
<evidence type="ECO:0000256" key="1">
    <source>
        <dbReference type="SAM" id="MobiDB-lite"/>
    </source>
</evidence>
<organism evidence="4 5">
    <name type="scientific">Heterobasidion irregulare (strain TC 32-1)</name>
    <dbReference type="NCBI Taxonomy" id="747525"/>
    <lineage>
        <taxon>Eukaryota</taxon>
        <taxon>Fungi</taxon>
        <taxon>Dikarya</taxon>
        <taxon>Basidiomycota</taxon>
        <taxon>Agaricomycotina</taxon>
        <taxon>Agaricomycetes</taxon>
        <taxon>Russulales</taxon>
        <taxon>Bondarzewiaceae</taxon>
        <taxon>Heterobasidion</taxon>
        <taxon>Heterobasidion annosum species complex</taxon>
    </lineage>
</organism>
<feature type="transmembrane region" description="Helical" evidence="2">
    <location>
        <begin position="787"/>
        <end position="805"/>
    </location>
</feature>
<dbReference type="eggNOG" id="ENOG502RCUK">
    <property type="taxonomic scope" value="Eukaryota"/>
</dbReference>
<protein>
    <recommendedName>
        <fullName evidence="3">DUF6534 domain-containing protein</fullName>
    </recommendedName>
</protein>
<feature type="transmembrane region" description="Helical" evidence="2">
    <location>
        <begin position="713"/>
        <end position="734"/>
    </location>
</feature>
<feature type="transmembrane region" description="Helical" evidence="2">
    <location>
        <begin position="872"/>
        <end position="893"/>
    </location>
</feature>
<reference evidence="4 5" key="1">
    <citation type="journal article" date="2012" name="New Phytol.">
        <title>Insight into trade-off between wood decay and parasitism from the genome of a fungal forest pathogen.</title>
        <authorList>
            <person name="Olson A."/>
            <person name="Aerts A."/>
            <person name="Asiegbu F."/>
            <person name="Belbahri L."/>
            <person name="Bouzid O."/>
            <person name="Broberg A."/>
            <person name="Canback B."/>
            <person name="Coutinho P.M."/>
            <person name="Cullen D."/>
            <person name="Dalman K."/>
            <person name="Deflorio G."/>
            <person name="van Diepen L.T."/>
            <person name="Dunand C."/>
            <person name="Duplessis S."/>
            <person name="Durling M."/>
            <person name="Gonthier P."/>
            <person name="Grimwood J."/>
            <person name="Fossdal C.G."/>
            <person name="Hansson D."/>
            <person name="Henrissat B."/>
            <person name="Hietala A."/>
            <person name="Himmelstrand K."/>
            <person name="Hoffmeister D."/>
            <person name="Hogberg N."/>
            <person name="James T.Y."/>
            <person name="Karlsson M."/>
            <person name="Kohler A."/>
            <person name="Kues U."/>
            <person name="Lee Y.H."/>
            <person name="Lin Y.C."/>
            <person name="Lind M."/>
            <person name="Lindquist E."/>
            <person name="Lombard V."/>
            <person name="Lucas S."/>
            <person name="Lunden K."/>
            <person name="Morin E."/>
            <person name="Murat C."/>
            <person name="Park J."/>
            <person name="Raffaello T."/>
            <person name="Rouze P."/>
            <person name="Salamov A."/>
            <person name="Schmutz J."/>
            <person name="Solheim H."/>
            <person name="Stahlberg J."/>
            <person name="Velez H."/>
            <person name="de Vries R.P."/>
            <person name="Wiebenga A."/>
            <person name="Woodward S."/>
            <person name="Yakovlev I."/>
            <person name="Garbelotto M."/>
            <person name="Martin F."/>
            <person name="Grigoriev I.V."/>
            <person name="Stenlid J."/>
        </authorList>
    </citation>
    <scope>NUCLEOTIDE SEQUENCE [LARGE SCALE GENOMIC DNA]</scope>
    <source>
        <strain evidence="4 5">TC 32-1</strain>
    </source>
</reference>
<evidence type="ECO:0000313" key="5">
    <source>
        <dbReference type="Proteomes" id="UP000030671"/>
    </source>
</evidence>
<feature type="compositionally biased region" description="Basic residues" evidence="1">
    <location>
        <begin position="454"/>
        <end position="464"/>
    </location>
</feature>
<feature type="compositionally biased region" description="Polar residues" evidence="1">
    <location>
        <begin position="44"/>
        <end position="54"/>
    </location>
</feature>
<proteinExistence type="predicted"/>
<dbReference type="InParanoid" id="W4JPL8"/>
<feature type="region of interest" description="Disordered" evidence="1">
    <location>
        <begin position="267"/>
        <end position="290"/>
    </location>
</feature>
<dbReference type="KEGG" id="hir:HETIRDRAFT_456024"/>
<feature type="region of interest" description="Disordered" evidence="1">
    <location>
        <begin position="211"/>
        <end position="232"/>
    </location>
</feature>
<dbReference type="EMBL" id="KI925466">
    <property type="protein sequence ID" value="ETW75414.1"/>
    <property type="molecule type" value="Genomic_DNA"/>
</dbReference>
<feature type="compositionally biased region" description="Low complexity" evidence="1">
    <location>
        <begin position="277"/>
        <end position="290"/>
    </location>
</feature>
<evidence type="ECO:0000256" key="2">
    <source>
        <dbReference type="SAM" id="Phobius"/>
    </source>
</evidence>
<evidence type="ECO:0000313" key="4">
    <source>
        <dbReference type="EMBL" id="ETW75414.1"/>
    </source>
</evidence>
<feature type="compositionally biased region" description="Low complexity" evidence="1">
    <location>
        <begin position="131"/>
        <end position="145"/>
    </location>
</feature>
<dbReference type="OrthoDB" id="2536347at2759"/>
<feature type="compositionally biased region" description="Gly residues" evidence="1">
    <location>
        <begin position="434"/>
        <end position="451"/>
    </location>
</feature>
<feature type="compositionally biased region" description="Polar residues" evidence="1">
    <location>
        <begin position="218"/>
        <end position="227"/>
    </location>
</feature>
<name>W4JPL8_HETIT</name>
<feature type="domain" description="DUF6534" evidence="3">
    <location>
        <begin position="877"/>
        <end position="943"/>
    </location>
</feature>
<accession>W4JPL8</accession>
<feature type="region of interest" description="Disordered" evidence="1">
    <location>
        <begin position="131"/>
        <end position="190"/>
    </location>
</feature>
<feature type="region of interest" description="Disordered" evidence="1">
    <location>
        <begin position="434"/>
        <end position="471"/>
    </location>
</feature>
<feature type="region of interest" description="Disordered" evidence="1">
    <location>
        <begin position="1064"/>
        <end position="1085"/>
    </location>
</feature>
<sequence length="1085" mass="116253">MATLARGTGRAHDAGKSSIPMRCRAAWVGPRRRSTREQDKNKGRNWNNQQNWKRTVSRVRRRPPIRNWGASVNSASLSGDSTSERPRAPWDCPGMIVIASKQQLAASMRVGAPRASSCIAPLRCAYVASPAAPGPGRAQAADPQASSSTSSLPAGTTRDQPVKDRKDARPQAKQTVRTQGGVLRRSPAILPRARRLEKSAGLVPRAASMRVGLPVPSPQSTGRQATQSHRIASHRIAARRQRAATYRILPYSILYISTVEWTLERSVDRSSRRVRSRSQSQALPPSLLPPASVGEMLHRAHVHALRARQAEAGRSRRARVRACASLDPAEKSQEVAGCTPLARGGATPGAQASREAPAARILRALSSLHTGASSSGVLRKAPSGARAPPGTHARARTRTHARTHAREHEEPPRARARRIAVLVLWACARVSGGDSGLGARGSGRGARGAGLSGARHRATRRPTRAQRADELEAGSWQREVGVPLLKGKRAAARTMHARTHARTPDDDMAPSPAPVAAMPAMPDPSLCCPAVPSPTSPAISAPPRPAPSYPASASAAAEKYGARGARGGEANAVASRAISSSFHVMAAGQLPTRCAPPFVRRLRRGPPLGSVHWRMFPPLMANDHTVERSAYPPQQIRRALVHGAVAVLPIATDHDASCAKLRHDCEEKTNMAPLPGVPPDIALIQGPLVRRSCRLEIPLTPTAGHPILSGIQLLGYLFGYGLFGVLVVQMYFYHLNFPKDDRWIKIFVWVVFSAEILSSVFSTIAAWQGLAAGWGDLDSLAAPTWSFTALPPICGFISSCVQLFFCWRISVLGNGRVLPVFIAVISILSWAMAFYCGIKASSPVAKINEFDPEVTASCRSDLSVPSLIGVQVGLTGSAVCDVMIAVVMVRFLIRASSSAHWTETKDMLHKMTKLTVQTGTATALGATVELVFFWAFHHNNVHFVLPPSGRIADRARVRVRAALGPRRAVFDRFLVLAKLYSNTILATLNARAAFKSDSWVSSSSASAPSDALWADSRASLAFAPGWSATATATATATTTTPTHGTTHESGSAMQMVALPRPLETAPIEGGEIRGSRERERGDGVE</sequence>
<feature type="compositionally biased region" description="Basic and acidic residues" evidence="1">
    <location>
        <begin position="1070"/>
        <end position="1085"/>
    </location>
</feature>
<keyword evidence="2" id="KW-0812">Transmembrane</keyword>
<dbReference type="AlphaFoldDB" id="W4JPL8"/>
<feature type="transmembrane region" description="Helical" evidence="2">
    <location>
        <begin position="817"/>
        <end position="835"/>
    </location>
</feature>